<dbReference type="AlphaFoldDB" id="A0AAD7ZDM0"/>
<gene>
    <name evidence="2" type="ORF">L9F63_005022</name>
</gene>
<keyword evidence="1" id="KW-1133">Transmembrane helix</keyword>
<proteinExistence type="predicted"/>
<accession>A0AAD7ZDM0</accession>
<dbReference type="Proteomes" id="UP001233999">
    <property type="component" value="Unassembled WGS sequence"/>
</dbReference>
<reference evidence="2" key="2">
    <citation type="submission" date="2023-05" db="EMBL/GenBank/DDBJ databases">
        <authorList>
            <person name="Fouks B."/>
        </authorList>
    </citation>
    <scope>NUCLEOTIDE SEQUENCE</scope>
    <source>
        <strain evidence="2">Stay&amp;Tobe</strain>
        <tissue evidence="2">Testes</tissue>
    </source>
</reference>
<protein>
    <submittedName>
        <fullName evidence="2">Uncharacterized protein</fullName>
    </submittedName>
</protein>
<evidence type="ECO:0000313" key="2">
    <source>
        <dbReference type="EMBL" id="KAJ9578764.1"/>
    </source>
</evidence>
<keyword evidence="1" id="KW-0472">Membrane</keyword>
<sequence length="53" mass="6605">MFKEDVLTLHYYRLIGSGTSIKTFGFIWKLYLKTILFRQSFQELQYRHFYKFT</sequence>
<keyword evidence="1" id="KW-0812">Transmembrane</keyword>
<evidence type="ECO:0000256" key="1">
    <source>
        <dbReference type="SAM" id="Phobius"/>
    </source>
</evidence>
<keyword evidence="3" id="KW-1185">Reference proteome</keyword>
<feature type="transmembrane region" description="Helical" evidence="1">
    <location>
        <begin position="12"/>
        <end position="32"/>
    </location>
</feature>
<dbReference type="EMBL" id="JASPKZ010008862">
    <property type="protein sequence ID" value="KAJ9578764.1"/>
    <property type="molecule type" value="Genomic_DNA"/>
</dbReference>
<name>A0AAD7ZDM0_DIPPU</name>
<evidence type="ECO:0000313" key="3">
    <source>
        <dbReference type="Proteomes" id="UP001233999"/>
    </source>
</evidence>
<organism evidence="2 3">
    <name type="scientific">Diploptera punctata</name>
    <name type="common">Pacific beetle cockroach</name>
    <dbReference type="NCBI Taxonomy" id="6984"/>
    <lineage>
        <taxon>Eukaryota</taxon>
        <taxon>Metazoa</taxon>
        <taxon>Ecdysozoa</taxon>
        <taxon>Arthropoda</taxon>
        <taxon>Hexapoda</taxon>
        <taxon>Insecta</taxon>
        <taxon>Pterygota</taxon>
        <taxon>Neoptera</taxon>
        <taxon>Polyneoptera</taxon>
        <taxon>Dictyoptera</taxon>
        <taxon>Blattodea</taxon>
        <taxon>Blaberoidea</taxon>
        <taxon>Blaberidae</taxon>
        <taxon>Diplopterinae</taxon>
        <taxon>Diploptera</taxon>
    </lineage>
</organism>
<feature type="non-terminal residue" evidence="2">
    <location>
        <position position="53"/>
    </location>
</feature>
<comment type="caution">
    <text evidence="2">The sequence shown here is derived from an EMBL/GenBank/DDBJ whole genome shotgun (WGS) entry which is preliminary data.</text>
</comment>
<reference evidence="2" key="1">
    <citation type="journal article" date="2023" name="IScience">
        <title>Live-bearing cockroach genome reveals convergent evolutionary mechanisms linked to viviparity in insects and beyond.</title>
        <authorList>
            <person name="Fouks B."/>
            <person name="Harrison M.C."/>
            <person name="Mikhailova A.A."/>
            <person name="Marchal E."/>
            <person name="English S."/>
            <person name="Carruthers M."/>
            <person name="Jennings E.C."/>
            <person name="Chiamaka E.L."/>
            <person name="Frigard R.A."/>
            <person name="Pippel M."/>
            <person name="Attardo G.M."/>
            <person name="Benoit J.B."/>
            <person name="Bornberg-Bauer E."/>
            <person name="Tobe S.S."/>
        </authorList>
    </citation>
    <scope>NUCLEOTIDE SEQUENCE</scope>
    <source>
        <strain evidence="2">Stay&amp;Tobe</strain>
    </source>
</reference>